<dbReference type="PRINTS" id="PR00598">
    <property type="entry name" value="HTHMARR"/>
</dbReference>
<organism evidence="2 3">
    <name type="scientific">Sarcina ventriculi</name>
    <name type="common">Clostridium ventriculi</name>
    <dbReference type="NCBI Taxonomy" id="1267"/>
    <lineage>
        <taxon>Bacteria</taxon>
        <taxon>Bacillati</taxon>
        <taxon>Bacillota</taxon>
        <taxon>Clostridia</taxon>
        <taxon>Eubacteriales</taxon>
        <taxon>Clostridiaceae</taxon>
        <taxon>Sarcina</taxon>
    </lineage>
</organism>
<name>A0ABM9UPX2_SARVE</name>
<dbReference type="InterPro" id="IPR039422">
    <property type="entry name" value="MarR/SlyA-like"/>
</dbReference>
<dbReference type="PANTHER" id="PTHR33164">
    <property type="entry name" value="TRANSCRIPTIONAL REGULATOR, MARR FAMILY"/>
    <property type="match status" value="1"/>
</dbReference>
<dbReference type="EMBL" id="CYZR01000003">
    <property type="protein sequence ID" value="CUN78778.1"/>
    <property type="molecule type" value="Genomic_DNA"/>
</dbReference>
<dbReference type="Proteomes" id="UP000095488">
    <property type="component" value="Unassembled WGS sequence"/>
</dbReference>
<evidence type="ECO:0000313" key="3">
    <source>
        <dbReference type="Proteomes" id="UP000095488"/>
    </source>
</evidence>
<dbReference type="Pfam" id="PF01047">
    <property type="entry name" value="MarR"/>
    <property type="match status" value="1"/>
</dbReference>
<evidence type="ECO:0000313" key="2">
    <source>
        <dbReference type="EMBL" id="CUN78778.1"/>
    </source>
</evidence>
<dbReference type="PANTHER" id="PTHR33164:SF96">
    <property type="entry name" value="MARR-FAMILY TRANSCRIPTIONAL REGULATOR"/>
    <property type="match status" value="1"/>
</dbReference>
<dbReference type="CDD" id="cd00090">
    <property type="entry name" value="HTH_ARSR"/>
    <property type="match status" value="1"/>
</dbReference>
<evidence type="ECO:0000259" key="1">
    <source>
        <dbReference type="PROSITE" id="PS50995"/>
    </source>
</evidence>
<dbReference type="Gene3D" id="1.10.10.10">
    <property type="entry name" value="Winged helix-like DNA-binding domain superfamily/Winged helix DNA-binding domain"/>
    <property type="match status" value="1"/>
</dbReference>
<protein>
    <submittedName>
        <fullName evidence="2">Uncharacterized HTH-type transcriptional regulator yusO</fullName>
    </submittedName>
</protein>
<dbReference type="InterPro" id="IPR036388">
    <property type="entry name" value="WH-like_DNA-bd_sf"/>
</dbReference>
<dbReference type="InterPro" id="IPR011991">
    <property type="entry name" value="ArsR-like_HTH"/>
</dbReference>
<accession>A0ABM9UPX2</accession>
<reference evidence="2 3" key="1">
    <citation type="submission" date="2015-09" db="EMBL/GenBank/DDBJ databases">
        <authorList>
            <consortium name="Pathogen Informatics"/>
        </authorList>
    </citation>
    <scope>NUCLEOTIDE SEQUENCE [LARGE SCALE GENOMIC DNA]</scope>
    <source>
        <strain evidence="2 3">2789STDY5834858</strain>
    </source>
</reference>
<gene>
    <name evidence="2" type="primary">yusO</name>
    <name evidence="2" type="ORF">ERS852473_01097</name>
</gene>
<dbReference type="PROSITE" id="PS50995">
    <property type="entry name" value="HTH_MARR_2"/>
    <property type="match status" value="1"/>
</dbReference>
<keyword evidence="3" id="KW-1185">Reference proteome</keyword>
<dbReference type="SUPFAM" id="SSF46785">
    <property type="entry name" value="Winged helix' DNA-binding domain"/>
    <property type="match status" value="1"/>
</dbReference>
<proteinExistence type="predicted"/>
<dbReference type="RefSeq" id="WP_055258427.1">
    <property type="nucleotide sequence ID" value="NZ_CABIXL010000003.1"/>
</dbReference>
<dbReference type="InterPro" id="IPR036390">
    <property type="entry name" value="WH_DNA-bd_sf"/>
</dbReference>
<feature type="domain" description="HTH marR-type" evidence="1">
    <location>
        <begin position="6"/>
        <end position="147"/>
    </location>
</feature>
<dbReference type="InterPro" id="IPR000835">
    <property type="entry name" value="HTH_MarR-typ"/>
</dbReference>
<comment type="caution">
    <text evidence="2">The sequence shown here is derived from an EMBL/GenBank/DDBJ whole genome shotgun (WGS) entry which is preliminary data.</text>
</comment>
<sequence length="147" mass="16855">MDNIDLNKVSSTLLHLSFSLNKIIFNNTELTKGLSIPISHVRVLFCLQKNGSMSISEIAKRLGMYKPNMTPILDKLIQEGFIIRSEDPKDRRILRIQHTKKADDSLNEQMKKLEQIFANKMFILSKDDLITLINSSAELNNILLKLE</sequence>
<dbReference type="SMART" id="SM00347">
    <property type="entry name" value="HTH_MARR"/>
    <property type="match status" value="1"/>
</dbReference>